<name>A0AAW0GJE0_9APHY</name>
<gene>
    <name evidence="2" type="ORF">QCA50_003041</name>
</gene>
<dbReference type="AlphaFoldDB" id="A0AAW0GJE0"/>
<protein>
    <submittedName>
        <fullName evidence="2">Uncharacterized protein</fullName>
    </submittedName>
</protein>
<dbReference type="EMBL" id="JASBNA010000003">
    <property type="protein sequence ID" value="KAK7693473.1"/>
    <property type="molecule type" value="Genomic_DNA"/>
</dbReference>
<evidence type="ECO:0000313" key="3">
    <source>
        <dbReference type="Proteomes" id="UP001385951"/>
    </source>
</evidence>
<reference evidence="2 3" key="1">
    <citation type="submission" date="2022-09" db="EMBL/GenBank/DDBJ databases">
        <authorList>
            <person name="Palmer J.M."/>
        </authorList>
    </citation>
    <scope>NUCLEOTIDE SEQUENCE [LARGE SCALE GENOMIC DNA]</scope>
    <source>
        <strain evidence="2 3">DSM 7382</strain>
    </source>
</reference>
<dbReference type="Proteomes" id="UP001385951">
    <property type="component" value="Unassembled WGS sequence"/>
</dbReference>
<feature type="region of interest" description="Disordered" evidence="1">
    <location>
        <begin position="207"/>
        <end position="294"/>
    </location>
</feature>
<feature type="region of interest" description="Disordered" evidence="1">
    <location>
        <begin position="128"/>
        <end position="170"/>
    </location>
</feature>
<proteinExistence type="predicted"/>
<evidence type="ECO:0000313" key="2">
    <source>
        <dbReference type="EMBL" id="KAK7693473.1"/>
    </source>
</evidence>
<sequence length="294" mass="32468">MLNHRGFSAWIVSDGRIPFEFKTTIDHSRNVVTCWIPCEVGKKFTVHWRDGGGLVDTAGYIFLDGFEVPGYFLFGFGEAHRGAARVSPTLQRPFVFAQVDEDVGPYPFSPKSGGLIQLSIKRIKRVGASAPNAPRQPPKPVTDEKGHPVSSLGFPQAAPPQLGSTWNVEPYDPDHPEPYVTFEWRYRSLHYLVQNELATLAEIDPEAAAEEDTPPMTPASSTKPSSLMTPSPSPPGVNKIRRLPSYGTPGGSSQEGMNYDLYKFQHFDPSGILTPPNSQPYVETPEFKPNVNLE</sequence>
<keyword evidence="3" id="KW-1185">Reference proteome</keyword>
<feature type="compositionally biased region" description="Low complexity" evidence="1">
    <location>
        <begin position="218"/>
        <end position="230"/>
    </location>
</feature>
<organism evidence="2 3">
    <name type="scientific">Cerrena zonata</name>
    <dbReference type="NCBI Taxonomy" id="2478898"/>
    <lineage>
        <taxon>Eukaryota</taxon>
        <taxon>Fungi</taxon>
        <taxon>Dikarya</taxon>
        <taxon>Basidiomycota</taxon>
        <taxon>Agaricomycotina</taxon>
        <taxon>Agaricomycetes</taxon>
        <taxon>Polyporales</taxon>
        <taxon>Cerrenaceae</taxon>
        <taxon>Cerrena</taxon>
    </lineage>
</organism>
<evidence type="ECO:0000256" key="1">
    <source>
        <dbReference type="SAM" id="MobiDB-lite"/>
    </source>
</evidence>
<accession>A0AAW0GJE0</accession>
<comment type="caution">
    <text evidence="2">The sequence shown here is derived from an EMBL/GenBank/DDBJ whole genome shotgun (WGS) entry which is preliminary data.</text>
</comment>